<gene>
    <name evidence="16" type="ORF">RDB_LOCUS8889</name>
</gene>
<dbReference type="InterPro" id="IPR049163">
    <property type="entry name" value="Pif1-like_2B_dom"/>
</dbReference>
<sequence length="1681" mass="187417">METGGWYALRVPSSGFSTILTSPAEINEALKSFTSVEIEWCQSFEEACAWLDRHSAKRKSGSQEGPGEFESPRSTRTRVTTPHQDPQPSPFAGAGQASEQSLDTESMGASSSSMQIPGGFATSPRHHEDSEYEYDIAETDLSNVALGDEQFDIAPPSTQTTAPIQSSSPVKGPASDGSSVYSYTSDGLPEEEPDFDISPPTSSQFGPSQPSKPVDGSPLPGSITKAPQPDASLVLLPPVPPGDADIQLSPEQNHVLGLVLQGKSMFFTGSAGTGKSVLLRRIIKTLRDRGTGVSVTASTGIAAMNIQGETLHAFAGVGLGNQERKTLIARAWKTQGVAKKWRDTEVLIIDEISMVAAHWFDDLEAIARSIRKNSDPFGGIQLVICGDFFQLPPVPDYDEAKTGRYTDFAFRAQSWKRAVPLTITLTQVFRQKQPQLIDMLNDMREGRTSEATQHLFRSLSRPVVYPDGIWPTEILPLRRQVQASNQRQLDQIQSKLITFTADDQFFYDSEGKPIRPAYGKTLLDRGIPFSIQLKIGAQVMCVKNIRSSGLVNGSVGKIIDLKTPWEVRNRRSAPSIDNDPTEPALQASGVESPVTTQEAGITSDQANSAHGISNENMPISSEEPKISQSTPPAPRKMNPNYHTRIASDLEPDPSVRDKQPKFRSDGQYGYESTRWPLVEYTNGARVLMGPMKFTHEGPDEQVQACRLQVPLILAWALTVHKSQGQTLERVKVDLAGTFEKGQAYVALSRCTSLEGLEVHNFRPHVVMAHPVVVNWSRSLSSYQTPRSSPSRPGRGPQSSTRLEVLQVSQQQWDEPDPDEEEIAIEIQTSKRYYGVVLTSITLQLHIELEANGLDIAKGPRTGTTNYSQILDDILRYRDAWLYLRFDQPFKHVLGQETFTWELREGNYVAAFPTPSNPFSDPTLFQVIPLCSLDNPNPVSLQHTFQDFTLDFGQDLVVTVTADPNDTRHFTISLCSISTGLTHPLALISTYSVVTDFAITTAVDDTFAIEVMGDLFLARVKDTQNTCYEVLVWNWKSGAFLLRIGSGPSPRVADFSLLDENYLALLSVEGDLSDLRIISILVYSLRTAICIGMQSDAHFYPSRYPSARPDLIYQFPMLDFGYKISNEVFMRSDPQPGRVFHTASTGLTFPRAHTLSITLTLLPAHFTLSGNSCVNLRIFISVEKLLHYLSEYRDQSNTGIIPWDKWGTLASRWFLSSTRHYYWAYWTSGSRFISVNSWGSVPYDLSVFDFNPQTAMRHPPRDSDVNFSTHPAPQHKEKFESMVREGRGLDIPPEIARCYESTSPQLIIDTVDSTLPTIISTGFSAPVESRLSYRFVTRPRFLPIYTYEDWLIDDHNIIGIVQAETTEQPRTIENSGLASNFNSSSSDMVTGYQDCQVHVSHGFSHQNQVTQKPFTPRLRLADEFGSDSRRTETLMSPGQVYLLESIFSLARPNDPPNLGLWALRRPGLIHELNPDEDLDQQKDTEDVQSAVMGFLWLDRNTESNTLPFILQAYATWLPRFNFEPLQIVYVVRNSVSQLYVMEEELRQVLSLLATDIQEATRSAEYDPFRSSSFSVAEAILWKRLTNAEAHVGPSRILDRQHAAKAMLVTFSWIMLLCKVSSLSGVLRFMQLAAPIFRRACPGPLNGFVNLPTLLTTGTYDLHHYSNLDILLGVVTGRPMFFR</sequence>
<keyword evidence="7" id="KW-0067">ATP-binding</keyword>
<proteinExistence type="inferred from homology"/>
<dbReference type="InterPro" id="IPR027417">
    <property type="entry name" value="P-loop_NTPase"/>
</dbReference>
<evidence type="ECO:0000256" key="2">
    <source>
        <dbReference type="ARBA" id="ARBA00004173"/>
    </source>
</evidence>
<feature type="compositionally biased region" description="Polar residues" evidence="14">
    <location>
        <begin position="593"/>
        <end position="619"/>
    </location>
</feature>
<dbReference type="InterPro" id="IPR051055">
    <property type="entry name" value="PIF1_helicase"/>
</dbReference>
<dbReference type="GO" id="GO:0003677">
    <property type="term" value="F:DNA binding"/>
    <property type="evidence" value="ECO:0007669"/>
    <property type="project" value="UniProtKB-KW"/>
</dbReference>
<evidence type="ECO:0000256" key="11">
    <source>
        <dbReference type="ARBA" id="ARBA00023204"/>
    </source>
</evidence>
<evidence type="ECO:0000256" key="5">
    <source>
        <dbReference type="ARBA" id="ARBA00022801"/>
    </source>
</evidence>
<dbReference type="GO" id="GO:0016787">
    <property type="term" value="F:hydrolase activity"/>
    <property type="evidence" value="ECO:0007669"/>
    <property type="project" value="UniProtKB-KW"/>
</dbReference>
<dbReference type="EMBL" id="CAJNJQ010000196">
    <property type="protein sequence ID" value="CAE7062467.1"/>
    <property type="molecule type" value="Genomic_DNA"/>
</dbReference>
<dbReference type="GO" id="GO:0005739">
    <property type="term" value="C:mitochondrion"/>
    <property type="evidence" value="ECO:0007669"/>
    <property type="project" value="UniProtKB-SubCell"/>
</dbReference>
<keyword evidence="4" id="KW-0227">DNA damage</keyword>
<feature type="compositionally biased region" description="Polar residues" evidence="14">
    <location>
        <begin position="156"/>
        <end position="169"/>
    </location>
</feature>
<reference evidence="16" key="1">
    <citation type="submission" date="2021-01" db="EMBL/GenBank/DDBJ databases">
        <authorList>
            <person name="Kaushik A."/>
        </authorList>
    </citation>
    <scope>NUCLEOTIDE SEQUENCE</scope>
    <source>
        <strain evidence="16">AG5</strain>
    </source>
</reference>
<evidence type="ECO:0000259" key="15">
    <source>
        <dbReference type="SMART" id="SM00382"/>
    </source>
</evidence>
<name>A0A8H3DXB9_9AGAM</name>
<dbReference type="GO" id="GO:0006281">
    <property type="term" value="P:DNA repair"/>
    <property type="evidence" value="ECO:0007669"/>
    <property type="project" value="UniProtKB-KW"/>
</dbReference>
<feature type="compositionally biased region" description="Low complexity" evidence="14">
    <location>
        <begin position="783"/>
        <end position="800"/>
    </location>
</feature>
<keyword evidence="6" id="KW-0347">Helicase</keyword>
<dbReference type="InterPro" id="IPR010285">
    <property type="entry name" value="DNA_helicase_pif1-like_DEAD"/>
</dbReference>
<dbReference type="GO" id="GO:0005524">
    <property type="term" value="F:ATP binding"/>
    <property type="evidence" value="ECO:0007669"/>
    <property type="project" value="UniProtKB-KW"/>
</dbReference>
<evidence type="ECO:0000256" key="8">
    <source>
        <dbReference type="ARBA" id="ARBA00023125"/>
    </source>
</evidence>
<dbReference type="CDD" id="cd18037">
    <property type="entry name" value="DEXSc_Pif1_like"/>
    <property type="match status" value="1"/>
</dbReference>
<dbReference type="PANTHER" id="PTHR47642:SF5">
    <property type="entry name" value="ATP-DEPENDENT DNA HELICASE"/>
    <property type="match status" value="1"/>
</dbReference>
<keyword evidence="9" id="KW-0496">Mitochondrion</keyword>
<keyword evidence="11" id="KW-0234">DNA repair</keyword>
<comment type="subcellular location">
    <subcellularLocation>
        <location evidence="2">Mitochondrion</location>
    </subcellularLocation>
    <subcellularLocation>
        <location evidence="1">Nucleus</location>
    </subcellularLocation>
</comment>
<evidence type="ECO:0000256" key="1">
    <source>
        <dbReference type="ARBA" id="ARBA00004123"/>
    </source>
</evidence>
<comment type="caution">
    <text evidence="16">The sequence shown here is derived from an EMBL/GenBank/DDBJ whole genome shotgun (WGS) entry which is preliminary data.</text>
</comment>
<feature type="region of interest" description="Disordered" evidence="14">
    <location>
        <begin position="781"/>
        <end position="800"/>
    </location>
</feature>
<dbReference type="InterPro" id="IPR003593">
    <property type="entry name" value="AAA+_ATPase"/>
</dbReference>
<dbReference type="GO" id="GO:0005634">
    <property type="term" value="C:nucleus"/>
    <property type="evidence" value="ECO:0007669"/>
    <property type="project" value="UniProtKB-SubCell"/>
</dbReference>
<feature type="compositionally biased region" description="Polar residues" evidence="14">
    <location>
        <begin position="199"/>
        <end position="211"/>
    </location>
</feature>
<evidence type="ECO:0000256" key="10">
    <source>
        <dbReference type="ARBA" id="ARBA00023172"/>
    </source>
</evidence>
<evidence type="ECO:0000313" key="17">
    <source>
        <dbReference type="Proteomes" id="UP000663827"/>
    </source>
</evidence>
<dbReference type="SMART" id="SM00382">
    <property type="entry name" value="AAA"/>
    <property type="match status" value="1"/>
</dbReference>
<evidence type="ECO:0000256" key="7">
    <source>
        <dbReference type="ARBA" id="ARBA00022840"/>
    </source>
</evidence>
<protein>
    <recommendedName>
        <fullName evidence="15">AAA+ ATPase domain-containing protein</fullName>
    </recommendedName>
</protein>
<dbReference type="Pfam" id="PF21530">
    <property type="entry name" value="Pif1_2B_dom"/>
    <property type="match status" value="1"/>
</dbReference>
<dbReference type="Gene3D" id="3.40.50.300">
    <property type="entry name" value="P-loop containing nucleotide triphosphate hydrolases"/>
    <property type="match status" value="1"/>
</dbReference>
<evidence type="ECO:0000256" key="6">
    <source>
        <dbReference type="ARBA" id="ARBA00022806"/>
    </source>
</evidence>
<feature type="compositionally biased region" description="Basic and acidic residues" evidence="14">
    <location>
        <begin position="653"/>
        <end position="664"/>
    </location>
</feature>
<evidence type="ECO:0000313" key="16">
    <source>
        <dbReference type="EMBL" id="CAE7062467.1"/>
    </source>
</evidence>
<feature type="region of interest" description="Disordered" evidence="14">
    <location>
        <begin position="54"/>
        <end position="233"/>
    </location>
</feature>
<dbReference type="GO" id="GO:0003678">
    <property type="term" value="F:DNA helicase activity"/>
    <property type="evidence" value="ECO:0007669"/>
    <property type="project" value="InterPro"/>
</dbReference>
<dbReference type="PANTHER" id="PTHR47642">
    <property type="entry name" value="ATP-DEPENDENT DNA HELICASE"/>
    <property type="match status" value="1"/>
</dbReference>
<evidence type="ECO:0000256" key="3">
    <source>
        <dbReference type="ARBA" id="ARBA00022741"/>
    </source>
</evidence>
<feature type="compositionally biased region" description="Polar residues" evidence="14">
    <location>
        <begin position="176"/>
        <end position="185"/>
    </location>
</feature>
<dbReference type="Pfam" id="PF05970">
    <property type="entry name" value="PIF1"/>
    <property type="match status" value="1"/>
</dbReference>
<dbReference type="HAMAP" id="MF_03176">
    <property type="entry name" value="PIF1"/>
    <property type="match status" value="1"/>
</dbReference>
<dbReference type="GO" id="GO:0006310">
    <property type="term" value="P:DNA recombination"/>
    <property type="evidence" value="ECO:0007669"/>
    <property type="project" value="UniProtKB-KW"/>
</dbReference>
<evidence type="ECO:0000256" key="4">
    <source>
        <dbReference type="ARBA" id="ARBA00022763"/>
    </source>
</evidence>
<keyword evidence="3" id="KW-0547">Nucleotide-binding</keyword>
<evidence type="ECO:0000256" key="9">
    <source>
        <dbReference type="ARBA" id="ARBA00023128"/>
    </source>
</evidence>
<feature type="domain" description="AAA+ ATPase" evidence="15">
    <location>
        <begin position="261"/>
        <end position="511"/>
    </location>
</feature>
<dbReference type="Proteomes" id="UP000663827">
    <property type="component" value="Unassembled WGS sequence"/>
</dbReference>
<dbReference type="CDD" id="cd18809">
    <property type="entry name" value="SF1_C_RecD"/>
    <property type="match status" value="1"/>
</dbReference>
<keyword evidence="10" id="KW-0233">DNA recombination</keyword>
<keyword evidence="5" id="KW-0378">Hydrolase</keyword>
<keyword evidence="12" id="KW-0413">Isomerase</keyword>
<feature type="compositionally biased region" description="Low complexity" evidence="14">
    <location>
        <begin position="72"/>
        <end position="82"/>
    </location>
</feature>
<dbReference type="InterPro" id="IPR048293">
    <property type="entry name" value="PIF1_RRM3_pfh1"/>
</dbReference>
<dbReference type="SUPFAM" id="SSF52540">
    <property type="entry name" value="P-loop containing nucleoside triphosphate hydrolases"/>
    <property type="match status" value="2"/>
</dbReference>
<feature type="region of interest" description="Disordered" evidence="14">
    <location>
        <begin position="571"/>
        <end position="667"/>
    </location>
</feature>
<evidence type="ECO:0000256" key="13">
    <source>
        <dbReference type="ARBA" id="ARBA00023242"/>
    </source>
</evidence>
<evidence type="ECO:0000256" key="12">
    <source>
        <dbReference type="ARBA" id="ARBA00023235"/>
    </source>
</evidence>
<dbReference type="GO" id="GO:0000723">
    <property type="term" value="P:telomere maintenance"/>
    <property type="evidence" value="ECO:0007669"/>
    <property type="project" value="InterPro"/>
</dbReference>
<feature type="non-terminal residue" evidence="16">
    <location>
        <position position="1"/>
    </location>
</feature>
<evidence type="ECO:0000256" key="14">
    <source>
        <dbReference type="SAM" id="MobiDB-lite"/>
    </source>
</evidence>
<accession>A0A8H3DXB9</accession>
<keyword evidence="8" id="KW-0238">DNA-binding</keyword>
<keyword evidence="13" id="KW-0539">Nucleus</keyword>
<feature type="compositionally biased region" description="Polar residues" evidence="14">
    <location>
        <begin position="97"/>
        <end position="115"/>
    </location>
</feature>
<organism evidence="16 17">
    <name type="scientific">Rhizoctonia solani</name>
    <dbReference type="NCBI Taxonomy" id="456999"/>
    <lineage>
        <taxon>Eukaryota</taxon>
        <taxon>Fungi</taxon>
        <taxon>Dikarya</taxon>
        <taxon>Basidiomycota</taxon>
        <taxon>Agaricomycotina</taxon>
        <taxon>Agaricomycetes</taxon>
        <taxon>Cantharellales</taxon>
        <taxon>Ceratobasidiaceae</taxon>
        <taxon>Rhizoctonia</taxon>
    </lineage>
</organism>